<name>A0A8H5IU70_9HYPO</name>
<keyword evidence="1" id="KW-0732">Signal</keyword>
<accession>A0A8H5IU70</accession>
<gene>
    <name evidence="2" type="ORF">FMEXI_7649</name>
</gene>
<proteinExistence type="predicted"/>
<keyword evidence="3" id="KW-1185">Reference proteome</keyword>
<sequence>MQFKTLFAASLLGLAAAAPVEECSSSTKTSPPKSGNSPAPKTFGLVALRSASPIHFTHFSASENGFLLGLPADKQNATCSGKSDGSAVFRLSEGELYLYNTGKKQQRAYTDRSGMGQGVLQYSTVTKTPLPEAFETKGWKIDKSGNLNFADASGFTACRNGPDDSWTVWVSSGNDHPGNTDKECLGFNARVAEIEHATSCFYSEYSS</sequence>
<evidence type="ECO:0008006" key="4">
    <source>
        <dbReference type="Google" id="ProtNLM"/>
    </source>
</evidence>
<organism evidence="2 3">
    <name type="scientific">Fusarium mexicanum</name>
    <dbReference type="NCBI Taxonomy" id="751941"/>
    <lineage>
        <taxon>Eukaryota</taxon>
        <taxon>Fungi</taxon>
        <taxon>Dikarya</taxon>
        <taxon>Ascomycota</taxon>
        <taxon>Pezizomycotina</taxon>
        <taxon>Sordariomycetes</taxon>
        <taxon>Hypocreomycetidae</taxon>
        <taxon>Hypocreales</taxon>
        <taxon>Nectriaceae</taxon>
        <taxon>Fusarium</taxon>
        <taxon>Fusarium fujikuroi species complex</taxon>
    </lineage>
</organism>
<comment type="caution">
    <text evidence="2">The sequence shown here is derived from an EMBL/GenBank/DDBJ whole genome shotgun (WGS) entry which is preliminary data.</text>
</comment>
<evidence type="ECO:0000313" key="3">
    <source>
        <dbReference type="Proteomes" id="UP000522262"/>
    </source>
</evidence>
<reference evidence="2 3" key="1">
    <citation type="submission" date="2020-05" db="EMBL/GenBank/DDBJ databases">
        <title>Identification and distribution of gene clusters putatively required for synthesis of sphingolipid metabolism inhibitors in phylogenetically diverse species of the filamentous fungus Fusarium.</title>
        <authorList>
            <person name="Kim H.-S."/>
            <person name="Busman M."/>
            <person name="Brown D.W."/>
            <person name="Divon H."/>
            <person name="Uhlig S."/>
            <person name="Proctor R.H."/>
        </authorList>
    </citation>
    <scope>NUCLEOTIDE SEQUENCE [LARGE SCALE GENOMIC DNA]</scope>
    <source>
        <strain evidence="2 3">NRRL 53147</strain>
    </source>
</reference>
<feature type="chain" id="PRO_5034534014" description="Cell wall protein PhiA" evidence="1">
    <location>
        <begin position="18"/>
        <end position="207"/>
    </location>
</feature>
<dbReference type="Proteomes" id="UP000522262">
    <property type="component" value="Unassembled WGS sequence"/>
</dbReference>
<dbReference type="EMBL" id="JAAOAM010000172">
    <property type="protein sequence ID" value="KAF5542045.1"/>
    <property type="molecule type" value="Genomic_DNA"/>
</dbReference>
<dbReference type="AlphaFoldDB" id="A0A8H5IU70"/>
<evidence type="ECO:0000256" key="1">
    <source>
        <dbReference type="SAM" id="SignalP"/>
    </source>
</evidence>
<protein>
    <recommendedName>
        <fullName evidence="4">Cell wall protein PhiA</fullName>
    </recommendedName>
</protein>
<evidence type="ECO:0000313" key="2">
    <source>
        <dbReference type="EMBL" id="KAF5542045.1"/>
    </source>
</evidence>
<feature type="signal peptide" evidence="1">
    <location>
        <begin position="1"/>
        <end position="17"/>
    </location>
</feature>